<dbReference type="InterPro" id="IPR020855">
    <property type="entry name" value="Ureohydrolase_Mn_BS"/>
</dbReference>
<evidence type="ECO:0000256" key="2">
    <source>
        <dbReference type="ARBA" id="ARBA00022723"/>
    </source>
</evidence>
<feature type="signal peptide" evidence="5">
    <location>
        <begin position="1"/>
        <end position="19"/>
    </location>
</feature>
<dbReference type="PANTHER" id="PTHR11358:SF26">
    <property type="entry name" value="GUANIDINO ACID HYDROLASE, MITOCHONDRIAL"/>
    <property type="match status" value="1"/>
</dbReference>
<gene>
    <name evidence="6" type="ORF">AWRI3579_g762</name>
</gene>
<feature type="chain" id="PRO_5009184820" evidence="5">
    <location>
        <begin position="20"/>
        <end position="427"/>
    </location>
</feature>
<accession>A0A1E5RNQ6</accession>
<dbReference type="STRING" id="56408.A0A1E5RNQ6"/>
<dbReference type="Pfam" id="PF00491">
    <property type="entry name" value="Arginase"/>
    <property type="match status" value="1"/>
</dbReference>
<sequence>MQLLATSSILLAFAHLCKAHGNHHSDESSFNPVDFADEEASLEDIWGGFWPYQGVETFAHLPHTECLIDDQETFDIGIIGVPFDTATSYRPGARFGPSGIRKASQRQDMWRGFNFRAGLNPFDDWAKIIDCGDIPVTPMDNALALKQMSAAYDELVLKRNSTFDYSQSGSQKTSPTRVPPRFVSLGGDHSILLPILRTLKKAYGEVYVVHFDSHLDTWAPDKYPSYWKSEASDFTHGSMLWLAQQEGLIAKNGNLHVGLRTRISGDSWDDFDEDDEVGFKRIFADEIIDLQATGMARKILDYLPHDKPIYVSVDIDVIDPSAAPGTGTMEVGGFMTRELIYMLRQMETLNIVGADIVEVAPAYDPLDITQLAGSQVAYELITSMVKKGPLDTSLLADPATVATDEVDIIDKLINDESRIANMRMPFL</sequence>
<protein>
    <submittedName>
        <fullName evidence="6">Guanidinobutyrase</fullName>
    </submittedName>
</protein>
<dbReference type="PANTHER" id="PTHR11358">
    <property type="entry name" value="ARGINASE/AGMATINASE"/>
    <property type="match status" value="1"/>
</dbReference>
<comment type="similarity">
    <text evidence="1">Belongs to the arginase family. Agmatinase subfamily.</text>
</comment>
<dbReference type="EMBL" id="LPNM01000005">
    <property type="protein sequence ID" value="OEJ88504.1"/>
    <property type="molecule type" value="Genomic_DNA"/>
</dbReference>
<dbReference type="InterPro" id="IPR023696">
    <property type="entry name" value="Ureohydrolase_dom_sf"/>
</dbReference>
<dbReference type="InParanoid" id="A0A1E5RNQ6"/>
<keyword evidence="3 4" id="KW-0378">Hydrolase</keyword>
<evidence type="ECO:0000256" key="3">
    <source>
        <dbReference type="ARBA" id="ARBA00022801"/>
    </source>
</evidence>
<keyword evidence="2" id="KW-0479">Metal-binding</keyword>
<dbReference type="GO" id="GO:0033389">
    <property type="term" value="P:putrescine biosynthetic process from arginine, via agmatine"/>
    <property type="evidence" value="ECO:0007669"/>
    <property type="project" value="TreeGrafter"/>
</dbReference>
<dbReference type="SUPFAM" id="SSF52768">
    <property type="entry name" value="Arginase/deacetylase"/>
    <property type="match status" value="1"/>
</dbReference>
<dbReference type="OrthoDB" id="288726at2759"/>
<evidence type="ECO:0000256" key="1">
    <source>
        <dbReference type="ARBA" id="ARBA00009227"/>
    </source>
</evidence>
<dbReference type="GO" id="GO:0046872">
    <property type="term" value="F:metal ion binding"/>
    <property type="evidence" value="ECO:0007669"/>
    <property type="project" value="UniProtKB-KW"/>
</dbReference>
<dbReference type="PRINTS" id="PR00116">
    <property type="entry name" value="ARGINASE"/>
</dbReference>
<keyword evidence="5" id="KW-0732">Signal</keyword>
<evidence type="ECO:0000313" key="7">
    <source>
        <dbReference type="Proteomes" id="UP000095728"/>
    </source>
</evidence>
<evidence type="ECO:0000256" key="4">
    <source>
        <dbReference type="RuleBase" id="RU003684"/>
    </source>
</evidence>
<dbReference type="CDD" id="cd11592">
    <property type="entry name" value="Agmatinase_PAH"/>
    <property type="match status" value="1"/>
</dbReference>
<dbReference type="FunFam" id="3.40.800.10:FF:000014">
    <property type="entry name" value="Arginase family protein"/>
    <property type="match status" value="1"/>
</dbReference>
<dbReference type="InterPro" id="IPR006035">
    <property type="entry name" value="Ureohydrolase"/>
</dbReference>
<dbReference type="PROSITE" id="PS01053">
    <property type="entry name" value="ARGINASE_1"/>
    <property type="match status" value="1"/>
</dbReference>
<proteinExistence type="inferred from homology"/>
<comment type="caution">
    <text evidence="6">The sequence shown here is derived from an EMBL/GenBank/DDBJ whole genome shotgun (WGS) entry which is preliminary data.</text>
</comment>
<dbReference type="PROSITE" id="PS51409">
    <property type="entry name" value="ARGINASE_2"/>
    <property type="match status" value="1"/>
</dbReference>
<keyword evidence="7" id="KW-1185">Reference proteome</keyword>
<dbReference type="AlphaFoldDB" id="A0A1E5RNQ6"/>
<organism evidence="6 7">
    <name type="scientific">Hanseniaspora osmophila</name>
    <dbReference type="NCBI Taxonomy" id="56408"/>
    <lineage>
        <taxon>Eukaryota</taxon>
        <taxon>Fungi</taxon>
        <taxon>Dikarya</taxon>
        <taxon>Ascomycota</taxon>
        <taxon>Saccharomycotina</taxon>
        <taxon>Saccharomycetes</taxon>
        <taxon>Saccharomycodales</taxon>
        <taxon>Saccharomycodaceae</taxon>
        <taxon>Hanseniaspora</taxon>
    </lineage>
</organism>
<dbReference type="GO" id="GO:0008783">
    <property type="term" value="F:agmatinase activity"/>
    <property type="evidence" value="ECO:0007669"/>
    <property type="project" value="TreeGrafter"/>
</dbReference>
<dbReference type="Gene3D" id="3.40.800.10">
    <property type="entry name" value="Ureohydrolase domain"/>
    <property type="match status" value="1"/>
</dbReference>
<dbReference type="Proteomes" id="UP000095728">
    <property type="component" value="Unassembled WGS sequence"/>
</dbReference>
<reference evidence="7" key="1">
    <citation type="journal article" date="2016" name="Genome Announc.">
        <title>Genome sequences of three species of Hanseniaspora isolated from spontaneous wine fermentations.</title>
        <authorList>
            <person name="Sternes P.R."/>
            <person name="Lee D."/>
            <person name="Kutyna D.R."/>
            <person name="Borneman A.R."/>
        </authorList>
    </citation>
    <scope>NUCLEOTIDE SEQUENCE [LARGE SCALE GENOMIC DNA]</scope>
    <source>
        <strain evidence="7">AWRI3579</strain>
    </source>
</reference>
<name>A0A1E5RNQ6_9ASCO</name>
<evidence type="ECO:0000313" key="6">
    <source>
        <dbReference type="EMBL" id="OEJ88504.1"/>
    </source>
</evidence>
<evidence type="ECO:0000256" key="5">
    <source>
        <dbReference type="SAM" id="SignalP"/>
    </source>
</evidence>